<sequence length="120" mass="13626">MPMCRGRGSQRLPEILGYTQVPAQRYQEICQRFGFARSYIGRLYSERHELELENGRLRRHQSHQSSAVSRLQAEVDRLRTRLEVDGIPLDSSDEDNDGSSDDAPPSPPHPAAAGPSRRRQ</sequence>
<feature type="region of interest" description="Disordered" evidence="1">
    <location>
        <begin position="79"/>
        <end position="120"/>
    </location>
</feature>
<dbReference type="AlphaFoldDB" id="A0A067KP05"/>
<gene>
    <name evidence="2" type="ORF">JCGZ_06364</name>
</gene>
<reference evidence="2 3" key="1">
    <citation type="journal article" date="2014" name="PLoS ONE">
        <title>Global Analysis of Gene Expression Profiles in Physic Nut (Jatropha curcas L.) Seedlings Exposed to Salt Stress.</title>
        <authorList>
            <person name="Zhang L."/>
            <person name="Zhang C."/>
            <person name="Wu P."/>
            <person name="Chen Y."/>
            <person name="Li M."/>
            <person name="Jiang H."/>
            <person name="Wu G."/>
        </authorList>
    </citation>
    <scope>NUCLEOTIDE SEQUENCE [LARGE SCALE GENOMIC DNA]</scope>
    <source>
        <strain evidence="3">cv. GZQX0401</strain>
        <tissue evidence="2">Young leaves</tissue>
    </source>
</reference>
<dbReference type="Proteomes" id="UP000027138">
    <property type="component" value="Unassembled WGS sequence"/>
</dbReference>
<feature type="compositionally biased region" description="Acidic residues" evidence="1">
    <location>
        <begin position="91"/>
        <end position="100"/>
    </location>
</feature>
<keyword evidence="3" id="KW-1185">Reference proteome</keyword>
<name>A0A067KP05_JATCU</name>
<evidence type="ECO:0000256" key="1">
    <source>
        <dbReference type="SAM" id="MobiDB-lite"/>
    </source>
</evidence>
<protein>
    <submittedName>
        <fullName evidence="2">Uncharacterized protein</fullName>
    </submittedName>
</protein>
<dbReference type="EMBL" id="KK914377">
    <property type="protein sequence ID" value="KDP37857.1"/>
    <property type="molecule type" value="Genomic_DNA"/>
</dbReference>
<accession>A0A067KP05</accession>
<organism evidence="2 3">
    <name type="scientific">Jatropha curcas</name>
    <name type="common">Barbados nut</name>
    <dbReference type="NCBI Taxonomy" id="180498"/>
    <lineage>
        <taxon>Eukaryota</taxon>
        <taxon>Viridiplantae</taxon>
        <taxon>Streptophyta</taxon>
        <taxon>Embryophyta</taxon>
        <taxon>Tracheophyta</taxon>
        <taxon>Spermatophyta</taxon>
        <taxon>Magnoliopsida</taxon>
        <taxon>eudicotyledons</taxon>
        <taxon>Gunneridae</taxon>
        <taxon>Pentapetalae</taxon>
        <taxon>rosids</taxon>
        <taxon>fabids</taxon>
        <taxon>Malpighiales</taxon>
        <taxon>Euphorbiaceae</taxon>
        <taxon>Crotonoideae</taxon>
        <taxon>Jatropheae</taxon>
        <taxon>Jatropha</taxon>
    </lineage>
</organism>
<evidence type="ECO:0000313" key="3">
    <source>
        <dbReference type="Proteomes" id="UP000027138"/>
    </source>
</evidence>
<feature type="compositionally biased region" description="Low complexity" evidence="1">
    <location>
        <begin position="111"/>
        <end position="120"/>
    </location>
</feature>
<proteinExistence type="predicted"/>
<evidence type="ECO:0000313" key="2">
    <source>
        <dbReference type="EMBL" id="KDP37857.1"/>
    </source>
</evidence>